<feature type="transmembrane region" description="Helical" evidence="1">
    <location>
        <begin position="35"/>
        <end position="53"/>
    </location>
</feature>
<dbReference type="EMBL" id="JARJLM010000578">
    <property type="protein sequence ID" value="MDF3838323.1"/>
    <property type="molecule type" value="Genomic_DNA"/>
</dbReference>
<accession>A0ABT6B0L9</accession>
<dbReference type="Proteomes" id="UP001216674">
    <property type="component" value="Unassembled WGS sequence"/>
</dbReference>
<organism evidence="2 3">
    <name type="scientific">Cupriavidus basilensis</name>
    <dbReference type="NCBI Taxonomy" id="68895"/>
    <lineage>
        <taxon>Bacteria</taxon>
        <taxon>Pseudomonadati</taxon>
        <taxon>Pseudomonadota</taxon>
        <taxon>Betaproteobacteria</taxon>
        <taxon>Burkholderiales</taxon>
        <taxon>Burkholderiaceae</taxon>
        <taxon>Cupriavidus</taxon>
    </lineage>
</organism>
<name>A0ABT6B0L9_9BURK</name>
<keyword evidence="1" id="KW-1133">Transmembrane helix</keyword>
<dbReference type="InterPro" id="IPR050445">
    <property type="entry name" value="Bact_polysacc_biosynth/exp"/>
</dbReference>
<keyword evidence="1" id="KW-0812">Transmembrane</keyword>
<proteinExistence type="predicted"/>
<dbReference type="PANTHER" id="PTHR32309:SF13">
    <property type="entry name" value="FERRIC ENTEROBACTIN TRANSPORT PROTEIN FEPE"/>
    <property type="match status" value="1"/>
</dbReference>
<evidence type="ECO:0008006" key="4">
    <source>
        <dbReference type="Google" id="ProtNLM"/>
    </source>
</evidence>
<sequence length="495" mass="55321">MRAFDETDPSSLGSTLEARATLREVAAALKRDRKWILRAFALPMLLFTILSFIPKPLFQSTSSLLVRFGREYVYNPDNRDGNAQPMSFDRDQTLHAEVQILQSRDVIDRALGEVGIDKVYPSIANELKDSPAKRMAVAAERVNKQLKAELLKDSNVIQVTFGHPDPDIAAQVVNHIVAAYLDRRRTIFASPRGAFLEGQVEKYQQRLAKADGDLSQFRREHNVVSFDHELTLLLNERNVMELKLAEAVQDADSGVNRVQTLSRSLAAVPGDIQLLRETSPVGAVDAAKQKLLELRLKERDLTSRFFDDNPLVVDVRKDIDKAETFIRQQEAQPRSVVRTGRNPVRDAVETDLIRARTEAGSAAARRATLLDQRTAITRRIAELSALQSRVEGLNRERKLVEDGYMENVRKLQDARLMDERDQKAQANVSIIQSGLRPVTAKSYQLVIFGVGLVLSLCCALTAAFALALMRPTFLSREAVERSLGVPVLADIPAVH</sequence>
<dbReference type="PANTHER" id="PTHR32309">
    <property type="entry name" value="TYROSINE-PROTEIN KINASE"/>
    <property type="match status" value="1"/>
</dbReference>
<gene>
    <name evidence="2" type="ORF">P3W85_36150</name>
</gene>
<evidence type="ECO:0000313" key="3">
    <source>
        <dbReference type="Proteomes" id="UP001216674"/>
    </source>
</evidence>
<feature type="transmembrane region" description="Helical" evidence="1">
    <location>
        <begin position="445"/>
        <end position="468"/>
    </location>
</feature>
<keyword evidence="1" id="KW-0472">Membrane</keyword>
<keyword evidence="3" id="KW-1185">Reference proteome</keyword>
<evidence type="ECO:0000313" key="2">
    <source>
        <dbReference type="EMBL" id="MDF3838323.1"/>
    </source>
</evidence>
<dbReference type="RefSeq" id="WP_276268306.1">
    <property type="nucleotide sequence ID" value="NZ_JARJLM010000578.1"/>
</dbReference>
<protein>
    <recommendedName>
        <fullName evidence="4">Polysaccharide chain length determinant N-terminal domain-containing protein</fullName>
    </recommendedName>
</protein>
<reference evidence="2 3" key="1">
    <citation type="submission" date="2023-03" db="EMBL/GenBank/DDBJ databases">
        <title>Draft assemblies of triclosan tolerant bacteria isolated from returned activated sludge.</title>
        <authorList>
            <person name="Van Hamelsveld S."/>
        </authorList>
    </citation>
    <scope>NUCLEOTIDE SEQUENCE [LARGE SCALE GENOMIC DNA]</scope>
    <source>
        <strain evidence="2 3">GW210010_S58</strain>
    </source>
</reference>
<comment type="caution">
    <text evidence="2">The sequence shown here is derived from an EMBL/GenBank/DDBJ whole genome shotgun (WGS) entry which is preliminary data.</text>
</comment>
<evidence type="ECO:0000256" key="1">
    <source>
        <dbReference type="SAM" id="Phobius"/>
    </source>
</evidence>